<evidence type="ECO:0000259" key="2">
    <source>
        <dbReference type="Pfam" id="PF02517"/>
    </source>
</evidence>
<name>A0A0G1MPY2_9BACT</name>
<evidence type="ECO:0000256" key="1">
    <source>
        <dbReference type="SAM" id="Phobius"/>
    </source>
</evidence>
<sequence>MAKPPSKVSLVKNVTVYSAYLIVVWAFYRFLFKFPEDIEELFIKPLVWLLPLVFMIRKEGLGLPSLGLTFKNLFPAIYFSLGLGAVFVVEGVITNYLKYGAFNFGANIGSLPLMTSLGLSFATAFSEEISFRGYIFSRLWTALENEWTANFITVLLWTAIHVPIAFFIWDLSLSAGLLYLGLTALFGFGSAFIFARTKNVWGSIFLHVLWEWPIILFR</sequence>
<gene>
    <name evidence="3" type="ORF">UX13_C0012G0005</name>
</gene>
<feature type="transmembrane region" description="Helical" evidence="1">
    <location>
        <begin position="104"/>
        <end position="127"/>
    </location>
</feature>
<dbReference type="Proteomes" id="UP000034329">
    <property type="component" value="Unassembled WGS sequence"/>
</dbReference>
<dbReference type="GO" id="GO:0004175">
    <property type="term" value="F:endopeptidase activity"/>
    <property type="evidence" value="ECO:0007669"/>
    <property type="project" value="UniProtKB-ARBA"/>
</dbReference>
<comment type="caution">
    <text evidence="3">The sequence shown here is derived from an EMBL/GenBank/DDBJ whole genome shotgun (WGS) entry which is preliminary data.</text>
</comment>
<keyword evidence="1" id="KW-0472">Membrane</keyword>
<evidence type="ECO:0000313" key="4">
    <source>
        <dbReference type="Proteomes" id="UP000034329"/>
    </source>
</evidence>
<dbReference type="EMBL" id="LCLA01000012">
    <property type="protein sequence ID" value="KKU10421.1"/>
    <property type="molecule type" value="Genomic_DNA"/>
</dbReference>
<evidence type="ECO:0000313" key="3">
    <source>
        <dbReference type="EMBL" id="KKU10421.1"/>
    </source>
</evidence>
<keyword evidence="1" id="KW-1133">Transmembrane helix</keyword>
<dbReference type="GO" id="GO:0080120">
    <property type="term" value="P:CAAX-box protein maturation"/>
    <property type="evidence" value="ECO:0007669"/>
    <property type="project" value="UniProtKB-ARBA"/>
</dbReference>
<reference evidence="3 4" key="1">
    <citation type="journal article" date="2015" name="Nature">
        <title>rRNA introns, odd ribosomes, and small enigmatic genomes across a large radiation of phyla.</title>
        <authorList>
            <person name="Brown C.T."/>
            <person name="Hug L.A."/>
            <person name="Thomas B.C."/>
            <person name="Sharon I."/>
            <person name="Castelle C.J."/>
            <person name="Singh A."/>
            <person name="Wilkins M.J."/>
            <person name="Williams K.H."/>
            <person name="Banfield J.F."/>
        </authorList>
    </citation>
    <scope>NUCLEOTIDE SEQUENCE [LARGE SCALE GENOMIC DNA]</scope>
</reference>
<feature type="transmembrane region" description="Helical" evidence="1">
    <location>
        <begin position="176"/>
        <end position="194"/>
    </location>
</feature>
<feature type="domain" description="CAAX prenyl protease 2/Lysostaphin resistance protein A-like" evidence="2">
    <location>
        <begin position="112"/>
        <end position="212"/>
    </location>
</feature>
<dbReference type="Pfam" id="PF02517">
    <property type="entry name" value="Rce1-like"/>
    <property type="match status" value="1"/>
</dbReference>
<feature type="transmembrane region" description="Helical" evidence="1">
    <location>
        <begin position="14"/>
        <end position="32"/>
    </location>
</feature>
<organism evidence="3 4">
    <name type="scientific">Candidatus Woesebacteria bacterium GW2011_GWB1_45_5</name>
    <dbReference type="NCBI Taxonomy" id="1618581"/>
    <lineage>
        <taxon>Bacteria</taxon>
        <taxon>Candidatus Woeseibacteriota</taxon>
    </lineage>
</organism>
<feature type="transmembrane region" description="Helical" evidence="1">
    <location>
        <begin position="147"/>
        <end position="169"/>
    </location>
</feature>
<proteinExistence type="predicted"/>
<feature type="transmembrane region" description="Helical" evidence="1">
    <location>
        <begin position="77"/>
        <end position="97"/>
    </location>
</feature>
<dbReference type="InterPro" id="IPR003675">
    <property type="entry name" value="Rce1/LyrA-like_dom"/>
</dbReference>
<accession>A0A0G1MPY2</accession>
<dbReference type="AlphaFoldDB" id="A0A0G1MPY2"/>
<protein>
    <recommendedName>
        <fullName evidence="2">CAAX prenyl protease 2/Lysostaphin resistance protein A-like domain-containing protein</fullName>
    </recommendedName>
</protein>
<keyword evidence="1" id="KW-0812">Transmembrane</keyword>